<evidence type="ECO:0000256" key="1">
    <source>
        <dbReference type="SAM" id="MobiDB-lite"/>
    </source>
</evidence>
<evidence type="ECO:0000313" key="3">
    <source>
        <dbReference type="Proteomes" id="UP001146351"/>
    </source>
</evidence>
<feature type="region of interest" description="Disordered" evidence="1">
    <location>
        <begin position="40"/>
        <end position="62"/>
    </location>
</feature>
<protein>
    <submittedName>
        <fullName evidence="2">Uncharacterized protein</fullName>
    </submittedName>
</protein>
<dbReference type="EMBL" id="JAPQKO010000006">
    <property type="protein sequence ID" value="KAJ5155804.1"/>
    <property type="molecule type" value="Genomic_DNA"/>
</dbReference>
<organism evidence="2 3">
    <name type="scientific">Penicillium capsulatum</name>
    <dbReference type="NCBI Taxonomy" id="69766"/>
    <lineage>
        <taxon>Eukaryota</taxon>
        <taxon>Fungi</taxon>
        <taxon>Dikarya</taxon>
        <taxon>Ascomycota</taxon>
        <taxon>Pezizomycotina</taxon>
        <taxon>Eurotiomycetes</taxon>
        <taxon>Eurotiomycetidae</taxon>
        <taxon>Eurotiales</taxon>
        <taxon>Aspergillaceae</taxon>
        <taxon>Penicillium</taxon>
    </lineage>
</organism>
<dbReference type="Proteomes" id="UP001146351">
    <property type="component" value="Unassembled WGS sequence"/>
</dbReference>
<feature type="compositionally biased region" description="Basic and acidic residues" evidence="1">
    <location>
        <begin position="166"/>
        <end position="176"/>
    </location>
</feature>
<reference evidence="2" key="1">
    <citation type="submission" date="2022-11" db="EMBL/GenBank/DDBJ databases">
        <authorList>
            <person name="Petersen C."/>
        </authorList>
    </citation>
    <scope>NUCLEOTIDE SEQUENCE</scope>
    <source>
        <strain evidence="2">IBT 21917</strain>
    </source>
</reference>
<sequence>MVITFKDSIPGPQDGRLGYLSQKLGRTIFAAEKIDFDLPGATNTSEGIRPGSRNADSQLGLPQASPLVYPEVDLPMTKQLKEEGMNKKGGASQRLKVAGNWVQGYMEKRALQQQCLVVRRGFSQRGPGHPEDNGKLLAALTSGGRPGHKNLIQRTAGFIKDAQALKRSLDSSRDSTRSQPQDQKTTEPSGNGPQQGMQHLCVVNLPTEEELRQSVALLDLLLQQTGQCSPHY</sequence>
<proteinExistence type="predicted"/>
<comment type="caution">
    <text evidence="2">The sequence shown here is derived from an EMBL/GenBank/DDBJ whole genome shotgun (WGS) entry which is preliminary data.</text>
</comment>
<evidence type="ECO:0000313" key="2">
    <source>
        <dbReference type="EMBL" id="KAJ5155804.1"/>
    </source>
</evidence>
<dbReference type="OrthoDB" id="3433125at2759"/>
<reference evidence="2" key="2">
    <citation type="journal article" date="2023" name="IMA Fungus">
        <title>Comparative genomic study of the Penicillium genus elucidates a diverse pangenome and 15 lateral gene transfer events.</title>
        <authorList>
            <person name="Petersen C."/>
            <person name="Sorensen T."/>
            <person name="Nielsen M.R."/>
            <person name="Sondergaard T.E."/>
            <person name="Sorensen J.L."/>
            <person name="Fitzpatrick D.A."/>
            <person name="Frisvad J.C."/>
            <person name="Nielsen K.L."/>
        </authorList>
    </citation>
    <scope>NUCLEOTIDE SEQUENCE</scope>
    <source>
        <strain evidence="2">IBT 21917</strain>
    </source>
</reference>
<gene>
    <name evidence="2" type="ORF">N7492_008607</name>
</gene>
<name>A0A9W9LGY1_9EURO</name>
<keyword evidence="3" id="KW-1185">Reference proteome</keyword>
<dbReference type="AlphaFoldDB" id="A0A9W9LGY1"/>
<accession>A0A9W9LGY1</accession>
<feature type="compositionally biased region" description="Polar residues" evidence="1">
    <location>
        <begin position="179"/>
        <end position="197"/>
    </location>
</feature>
<feature type="region of interest" description="Disordered" evidence="1">
    <location>
        <begin position="166"/>
        <end position="197"/>
    </location>
</feature>